<dbReference type="AlphaFoldDB" id="A0A2I9DTB3"/>
<dbReference type="EMBL" id="BFAG01000006">
    <property type="protein sequence ID" value="GBF05847.1"/>
    <property type="molecule type" value="Genomic_DNA"/>
</dbReference>
<dbReference type="OrthoDB" id="72960at2"/>
<protein>
    <recommendedName>
        <fullName evidence="4">HK97 gp10 family phage protein</fullName>
    </recommendedName>
</protein>
<evidence type="ECO:0008006" key="4">
    <source>
        <dbReference type="Google" id="ProtNLM"/>
    </source>
</evidence>
<sequence>MNLPNTRRLVLQVAEQAVAQAAQRLRNEVVEELSRPGSGRTYGRHVASAPGDPPAVDTGRLRQSMTALQIKRGHWRVGTNVEYAIYLEFGTRRIAPRPFFRPAVARLRR</sequence>
<evidence type="ECO:0000256" key="1">
    <source>
        <dbReference type="SAM" id="MobiDB-lite"/>
    </source>
</evidence>
<accession>A0A2I9DTB3</accession>
<reference evidence="3" key="1">
    <citation type="submission" date="2018-01" db="EMBL/GenBank/DDBJ databases">
        <title>Draft Genome Sequence of the Radioresistant Bacterium Deinococcus aerius TR0125, Isolated from the Higher Atmosphere above Japan.</title>
        <authorList>
            <person name="Satoh K."/>
            <person name="Arai H."/>
            <person name="Sanzen T."/>
            <person name="Kawaguchi Y."/>
            <person name="Hayashi H."/>
            <person name="Yokobori S."/>
            <person name="Yamagishi A."/>
            <person name="Oono Y."/>
            <person name="Narumi I."/>
        </authorList>
    </citation>
    <scope>NUCLEOTIDE SEQUENCE [LARGE SCALE GENOMIC DNA]</scope>
    <source>
        <strain evidence="3">TR0125</strain>
    </source>
</reference>
<keyword evidence="3" id="KW-1185">Reference proteome</keyword>
<dbReference type="RefSeq" id="WP_103129264.1">
    <property type="nucleotide sequence ID" value="NZ_BFAG01000006.1"/>
</dbReference>
<dbReference type="Pfam" id="PF04883">
    <property type="entry name" value="HK97-gp10_like"/>
    <property type="match status" value="1"/>
</dbReference>
<gene>
    <name evidence="2" type="ORF">DAERI_060107</name>
</gene>
<proteinExistence type="predicted"/>
<organism evidence="2 3">
    <name type="scientific">Deinococcus aerius</name>
    <dbReference type="NCBI Taxonomy" id="200253"/>
    <lineage>
        <taxon>Bacteria</taxon>
        <taxon>Thermotogati</taxon>
        <taxon>Deinococcota</taxon>
        <taxon>Deinococci</taxon>
        <taxon>Deinococcales</taxon>
        <taxon>Deinococcaceae</taxon>
        <taxon>Deinococcus</taxon>
    </lineage>
</organism>
<evidence type="ECO:0000313" key="3">
    <source>
        <dbReference type="Proteomes" id="UP000236569"/>
    </source>
</evidence>
<comment type="caution">
    <text evidence="2">The sequence shown here is derived from an EMBL/GenBank/DDBJ whole genome shotgun (WGS) entry which is preliminary data.</text>
</comment>
<evidence type="ECO:0000313" key="2">
    <source>
        <dbReference type="EMBL" id="GBF05847.1"/>
    </source>
</evidence>
<name>A0A2I9DTB3_9DEIO</name>
<dbReference type="InterPro" id="IPR010064">
    <property type="entry name" value="HK97-gp10_tail"/>
</dbReference>
<dbReference type="Proteomes" id="UP000236569">
    <property type="component" value="Unassembled WGS sequence"/>
</dbReference>
<feature type="region of interest" description="Disordered" evidence="1">
    <location>
        <begin position="32"/>
        <end position="58"/>
    </location>
</feature>